<keyword evidence="8" id="KW-1185">Reference proteome</keyword>
<feature type="domain" description="Major facilitator superfamily (MFS) profile" evidence="7">
    <location>
        <begin position="239"/>
        <end position="669"/>
    </location>
</feature>
<dbReference type="Pfam" id="PF00083">
    <property type="entry name" value="Sugar_tr"/>
    <property type="match status" value="1"/>
</dbReference>
<evidence type="ECO:0000256" key="1">
    <source>
        <dbReference type="ARBA" id="ARBA00004141"/>
    </source>
</evidence>
<evidence type="ECO:0000256" key="3">
    <source>
        <dbReference type="ARBA" id="ARBA00022989"/>
    </source>
</evidence>
<feature type="transmembrane region" description="Helical" evidence="6">
    <location>
        <begin position="341"/>
        <end position="363"/>
    </location>
</feature>
<dbReference type="GO" id="GO:0022857">
    <property type="term" value="F:transmembrane transporter activity"/>
    <property type="evidence" value="ECO:0007669"/>
    <property type="project" value="InterPro"/>
</dbReference>
<feature type="transmembrane region" description="Helical" evidence="6">
    <location>
        <begin position="375"/>
        <end position="396"/>
    </location>
</feature>
<proteinExistence type="predicted"/>
<protein>
    <submittedName>
        <fullName evidence="9">Major facilitator superfamily (MFS) profile domain-containing protein</fullName>
    </submittedName>
</protein>
<dbReference type="PROSITE" id="PS00216">
    <property type="entry name" value="SUGAR_TRANSPORT_1"/>
    <property type="match status" value="1"/>
</dbReference>
<evidence type="ECO:0000256" key="4">
    <source>
        <dbReference type="ARBA" id="ARBA00023136"/>
    </source>
</evidence>
<dbReference type="AlphaFoldDB" id="A0A915C4B2"/>
<evidence type="ECO:0000256" key="2">
    <source>
        <dbReference type="ARBA" id="ARBA00022692"/>
    </source>
</evidence>
<name>A0A915C4B2_PARUN</name>
<evidence type="ECO:0000259" key="7">
    <source>
        <dbReference type="PROSITE" id="PS50850"/>
    </source>
</evidence>
<feature type="transmembrane region" description="Helical" evidence="6">
    <location>
        <begin position="615"/>
        <end position="636"/>
    </location>
</feature>
<dbReference type="WBParaSite" id="PgR087_g024_t01">
    <property type="protein sequence ID" value="PgR087_g024_t01"/>
    <property type="gene ID" value="PgR087_g024"/>
</dbReference>
<reference evidence="9" key="1">
    <citation type="submission" date="2022-11" db="UniProtKB">
        <authorList>
            <consortium name="WormBaseParasite"/>
        </authorList>
    </citation>
    <scope>IDENTIFICATION</scope>
</reference>
<evidence type="ECO:0000313" key="8">
    <source>
        <dbReference type="Proteomes" id="UP000887569"/>
    </source>
</evidence>
<feature type="transmembrane region" description="Helical" evidence="6">
    <location>
        <begin position="557"/>
        <end position="575"/>
    </location>
</feature>
<dbReference type="InterPro" id="IPR005829">
    <property type="entry name" value="Sugar_transporter_CS"/>
</dbReference>
<keyword evidence="3 6" id="KW-1133">Transmembrane helix</keyword>
<dbReference type="CDD" id="cd17317">
    <property type="entry name" value="MFS_SLC22"/>
    <property type="match status" value="1"/>
</dbReference>
<dbReference type="Proteomes" id="UP000887569">
    <property type="component" value="Unplaced"/>
</dbReference>
<feature type="transmembrane region" description="Helical" evidence="6">
    <location>
        <begin position="292"/>
        <end position="310"/>
    </location>
</feature>
<dbReference type="Gene3D" id="1.20.1250.20">
    <property type="entry name" value="MFS general substrate transporter like domains"/>
    <property type="match status" value="1"/>
</dbReference>
<accession>A0A915C4B2</accession>
<feature type="transmembrane region" description="Helical" evidence="6">
    <location>
        <begin position="491"/>
        <end position="511"/>
    </location>
</feature>
<sequence length="741" mass="83429">MNENAVVSGPFGVPAFIRSETDIFIVEPLRTPTSALIYSEPALVPDDENAYTETTMPVYEQDAAHPLQTALPSDTLKSHAVNTSEYANDKRHGNVEERCTSEVEINAQHYRIQKQYKASQRRKRLTDIDFEGILNIIGGCNVWQIIIYVMISAQQVPHAMFNLSVVYMMYQPDHWCKIQGFSKSYVEQNISMGVGWSWDAVLNSSIAFPYVPNQQRGGKQWHEQCHYYDRGYERYHEYIRMNFSDAEAAAKSDFAILRRCDQWDYDRSVMKETVVTQWHRVCDDNWSRAHVHLSYSLGYVAGCMLGGFVSDRYGRKTAIYGFGVLSSIFGFLLPFTKEFEVFLGVRFLGAVCNEAADLAAYVMCMEITGVKYRSIVGSLLQAPWACGYAFLALVAYLSKSWYTTQIITVLLHTGAMVLIHFLPESPRWLIVMNRVKEAEGIIRRACHLNKTSLPSDLGLVRHAEKQKWLKNNERPHFLLLFISSDLRIRSVLVFIVWIATALVYYGLVIALSDQSSPGRSMFVGNFFLNNAIAGAIELPTLMGCVYLLRFGRKRSQMITLIGGGTLIGIAIIVSTRQHTTLALVFMLAGKVCIQGAFNILYIFTSELYPTIIRNSAVGVCSMVSRMGSAASGYIAILSDVTLPIVPMLIFSVFSLVAGSLIMFLPETQGIPLPDTIWDAVTMLKTENKYSCVNFDDGSKNERKIYGEHEEEDLQLNESYADQSDAKGNPPHTQFLTLPTLH</sequence>
<keyword evidence="2 6" id="KW-0812">Transmembrane</keyword>
<feature type="region of interest" description="Disordered" evidence="5">
    <location>
        <begin position="720"/>
        <end position="741"/>
    </location>
</feature>
<feature type="transmembrane region" description="Helical" evidence="6">
    <location>
        <begin position="531"/>
        <end position="550"/>
    </location>
</feature>
<evidence type="ECO:0000256" key="6">
    <source>
        <dbReference type="SAM" id="Phobius"/>
    </source>
</evidence>
<dbReference type="InterPro" id="IPR005828">
    <property type="entry name" value="MFS_sugar_transport-like"/>
</dbReference>
<keyword evidence="4 6" id="KW-0472">Membrane</keyword>
<feature type="transmembrane region" description="Helical" evidence="6">
    <location>
        <begin position="317"/>
        <end position="335"/>
    </location>
</feature>
<feature type="transmembrane region" description="Helical" evidence="6">
    <location>
        <begin position="402"/>
        <end position="422"/>
    </location>
</feature>
<organism evidence="8 9">
    <name type="scientific">Parascaris univalens</name>
    <name type="common">Nematode worm</name>
    <dbReference type="NCBI Taxonomy" id="6257"/>
    <lineage>
        <taxon>Eukaryota</taxon>
        <taxon>Metazoa</taxon>
        <taxon>Ecdysozoa</taxon>
        <taxon>Nematoda</taxon>
        <taxon>Chromadorea</taxon>
        <taxon>Rhabditida</taxon>
        <taxon>Spirurina</taxon>
        <taxon>Ascaridomorpha</taxon>
        <taxon>Ascaridoidea</taxon>
        <taxon>Ascarididae</taxon>
        <taxon>Parascaris</taxon>
    </lineage>
</organism>
<dbReference type="InterPro" id="IPR020846">
    <property type="entry name" value="MFS_dom"/>
</dbReference>
<comment type="subcellular location">
    <subcellularLocation>
        <location evidence="1">Membrane</location>
        <topology evidence="1">Multi-pass membrane protein</topology>
    </subcellularLocation>
</comment>
<feature type="transmembrane region" description="Helical" evidence="6">
    <location>
        <begin position="642"/>
        <end position="664"/>
    </location>
</feature>
<evidence type="ECO:0000256" key="5">
    <source>
        <dbReference type="SAM" id="MobiDB-lite"/>
    </source>
</evidence>
<feature type="compositionally biased region" description="Polar residues" evidence="5">
    <location>
        <begin position="730"/>
        <end position="741"/>
    </location>
</feature>
<dbReference type="PROSITE" id="PS50850">
    <property type="entry name" value="MFS"/>
    <property type="match status" value="1"/>
</dbReference>
<evidence type="ECO:0000313" key="9">
    <source>
        <dbReference type="WBParaSite" id="PgR087_g024_t01"/>
    </source>
</evidence>
<feature type="transmembrane region" description="Helical" evidence="6">
    <location>
        <begin position="581"/>
        <end position="603"/>
    </location>
</feature>
<dbReference type="InterPro" id="IPR036259">
    <property type="entry name" value="MFS_trans_sf"/>
</dbReference>
<dbReference type="PANTHER" id="PTHR24064">
    <property type="entry name" value="SOLUTE CARRIER FAMILY 22 MEMBER"/>
    <property type="match status" value="1"/>
</dbReference>
<dbReference type="SUPFAM" id="SSF103473">
    <property type="entry name" value="MFS general substrate transporter"/>
    <property type="match status" value="1"/>
</dbReference>
<dbReference type="GO" id="GO:0016020">
    <property type="term" value="C:membrane"/>
    <property type="evidence" value="ECO:0007669"/>
    <property type="project" value="UniProtKB-SubCell"/>
</dbReference>